<dbReference type="OrthoDB" id="1045822at2759"/>
<dbReference type="InterPro" id="IPR006461">
    <property type="entry name" value="PLAC_motif_containing"/>
</dbReference>
<comment type="caution">
    <text evidence="2">The sequence shown here is derived from an EMBL/GenBank/DDBJ whole genome shotgun (WGS) entry which is preliminary data.</text>
</comment>
<feature type="compositionally biased region" description="Low complexity" evidence="1">
    <location>
        <begin position="181"/>
        <end position="200"/>
    </location>
</feature>
<name>A0A179FNX2_METCM</name>
<dbReference type="RefSeq" id="XP_018144017.1">
    <property type="nucleotide sequence ID" value="XM_018292170.1"/>
</dbReference>
<dbReference type="GeneID" id="28856164"/>
<dbReference type="AlphaFoldDB" id="A0A179FNX2"/>
<evidence type="ECO:0000313" key="3">
    <source>
        <dbReference type="Proteomes" id="UP000078397"/>
    </source>
</evidence>
<feature type="compositionally biased region" description="Pro residues" evidence="1">
    <location>
        <begin position="201"/>
        <end position="225"/>
    </location>
</feature>
<accession>A0A179FNX2</accession>
<feature type="region of interest" description="Disordered" evidence="1">
    <location>
        <begin position="1"/>
        <end position="47"/>
    </location>
</feature>
<feature type="compositionally biased region" description="Low complexity" evidence="1">
    <location>
        <begin position="226"/>
        <end position="236"/>
    </location>
</feature>
<dbReference type="EMBL" id="LSBJ02000004">
    <property type="protein sequence ID" value="OAQ66930.1"/>
    <property type="molecule type" value="Genomic_DNA"/>
</dbReference>
<evidence type="ECO:0000313" key="2">
    <source>
        <dbReference type="EMBL" id="OAQ66930.1"/>
    </source>
</evidence>
<keyword evidence="3" id="KW-1185">Reference proteome</keyword>
<dbReference type="STRING" id="1380566.A0A179FNX2"/>
<reference evidence="2 3" key="1">
    <citation type="journal article" date="2016" name="PLoS Pathog.">
        <title>Biosynthesis of antibiotic leucinostatins in bio-control fungus Purpureocillium lilacinum and their inhibition on phytophthora revealed by genome mining.</title>
        <authorList>
            <person name="Wang G."/>
            <person name="Liu Z."/>
            <person name="Lin R."/>
            <person name="Li E."/>
            <person name="Mao Z."/>
            <person name="Ling J."/>
            <person name="Yang Y."/>
            <person name="Yin W.B."/>
            <person name="Xie B."/>
        </authorList>
    </citation>
    <scope>NUCLEOTIDE SEQUENCE [LARGE SCALE GENOMIC DNA]</scope>
    <source>
        <strain evidence="2">170</strain>
    </source>
</reference>
<dbReference type="PANTHER" id="PTHR15907">
    <property type="entry name" value="DUF614 FAMILY PROTEIN-RELATED"/>
    <property type="match status" value="1"/>
</dbReference>
<feature type="region of interest" description="Disordered" evidence="1">
    <location>
        <begin position="181"/>
        <end position="259"/>
    </location>
</feature>
<protein>
    <submittedName>
        <fullName evidence="2">Protein family Cys-rich</fullName>
    </submittedName>
</protein>
<evidence type="ECO:0000256" key="1">
    <source>
        <dbReference type="SAM" id="MobiDB-lite"/>
    </source>
</evidence>
<organism evidence="2 3">
    <name type="scientific">Pochonia chlamydosporia 170</name>
    <dbReference type="NCBI Taxonomy" id="1380566"/>
    <lineage>
        <taxon>Eukaryota</taxon>
        <taxon>Fungi</taxon>
        <taxon>Dikarya</taxon>
        <taxon>Ascomycota</taxon>
        <taxon>Pezizomycotina</taxon>
        <taxon>Sordariomycetes</taxon>
        <taxon>Hypocreomycetidae</taxon>
        <taxon>Hypocreales</taxon>
        <taxon>Clavicipitaceae</taxon>
        <taxon>Pochonia</taxon>
    </lineage>
</organism>
<dbReference type="Pfam" id="PF04749">
    <property type="entry name" value="PLAC8"/>
    <property type="match status" value="1"/>
</dbReference>
<feature type="compositionally biased region" description="Low complexity" evidence="1">
    <location>
        <begin position="1"/>
        <end position="41"/>
    </location>
</feature>
<proteinExistence type="predicted"/>
<sequence>MEPKQDYQQQQPVPMQPMHTSSQQMVPQQPQQQHAQTQQTQNANANLDPRGSDWQIGLFDCFSDMEACLIAYFLPCMLHGKTMDRMRDPSLQSHDPLNNECMIWGGIQCFTCCGWLYNMVKRTEIREKYGIQGSGGSDCCTSYCCLCCALVQQDREVALRAGHYAPVTQGYQAQTHGMQMPAPVHAAQPHPQHQQSFHGQSPPPQQAYQQSPPPQQVYQQTPPPQQQQQYQQPMQSGIQSAHEQGMPTYPHEGQYGQKQ</sequence>
<dbReference type="KEGG" id="pchm:VFPPC_14401"/>
<dbReference type="NCBIfam" id="TIGR01571">
    <property type="entry name" value="A_thal_Cys_rich"/>
    <property type="match status" value="1"/>
</dbReference>
<gene>
    <name evidence="2" type="ORF">VFPPC_14401</name>
</gene>
<dbReference type="Proteomes" id="UP000078397">
    <property type="component" value="Unassembled WGS sequence"/>
</dbReference>